<feature type="chain" id="PRO_5031180652" evidence="11">
    <location>
        <begin position="17"/>
        <end position="636"/>
    </location>
</feature>
<dbReference type="InterPro" id="IPR009056">
    <property type="entry name" value="Cyt_c-like_dom"/>
</dbReference>
<dbReference type="SUPFAM" id="SSF46626">
    <property type="entry name" value="Cytochrome c"/>
    <property type="match status" value="1"/>
</dbReference>
<dbReference type="GO" id="GO:0046872">
    <property type="term" value="F:metal ion binding"/>
    <property type="evidence" value="ECO:0007669"/>
    <property type="project" value="UniProtKB-KW"/>
</dbReference>
<comment type="similarity">
    <text evidence="2">Belongs to the oxidase-dependent Fe transporter (OFeT) (TC 9.A.10.1) family.</text>
</comment>
<dbReference type="GO" id="GO:0015093">
    <property type="term" value="F:ferrous iron transmembrane transporter activity"/>
    <property type="evidence" value="ECO:0007669"/>
    <property type="project" value="TreeGrafter"/>
</dbReference>
<dbReference type="InterPro" id="IPR036909">
    <property type="entry name" value="Cyt_c-like_dom_sf"/>
</dbReference>
<sequence length="636" mass="67335">MAVMLGIILSAAPASAQTAPAQTIWRLLDYIAVDYPEAVADGKIASASEYAEMQEFSATASKLIGELPVSSARGGLQGQATNLQRIIAAKAPPQAVATAARGLAADLIKTYPVPLAPTSAPDVARGKALYAQHCANCHGASGQGDGPQARGLNPPPIAFADKERASERSIFALYQVIEQGLDGTSMVSFAELPAQDRWALAFYAGSFAYPASGAANGKALWDADADLRKRLDLEKLVGTTPATFAAEVGDDKAQQLMAYLRHHPEATVTAAATGTLALARTRLDEALAAYGRGDSKAATDLALSAYLDGFEPVEAVLSARDNALMIRIEGAMGDLRAAIAKGEPVQAVKDRVATLDGLFADAETALAPSEASATSSFLAAFTILAREGLEALLIVVAMIAFLSKADRRDMLPYVHGGWVAALVAGAATWAAATWIIEISGASRELTEGFGGVFAALVLLWVGIWMHGKSNADAWQRYIREKLSRALNRRSAWFLFLLAFVVVYREVFETILFYAAIWGQGNGGAVVAGAFTAILLLAVIAFVMMRYSRTLPIGKFFAYSSSLIAVLAVVLIGKGSAALQEAGYLPVTPWTGFPRVELLGIYPTRETVIAQLVMTALLVLGFFWNQRTANKLGEIAA</sequence>
<evidence type="ECO:0000256" key="1">
    <source>
        <dbReference type="ARBA" id="ARBA00004141"/>
    </source>
</evidence>
<reference evidence="13 14" key="1">
    <citation type="submission" date="2020-08" db="EMBL/GenBank/DDBJ databases">
        <title>Genomic Encyclopedia of Type Strains, Phase IV (KMG-IV): sequencing the most valuable type-strain genomes for metagenomic binning, comparative biology and taxonomic classification.</title>
        <authorList>
            <person name="Goeker M."/>
        </authorList>
    </citation>
    <scope>NUCLEOTIDE SEQUENCE [LARGE SCALE GENOMIC DNA]</scope>
    <source>
        <strain evidence="13 14">DSM 19371</strain>
    </source>
</reference>
<evidence type="ECO:0000256" key="2">
    <source>
        <dbReference type="ARBA" id="ARBA00008333"/>
    </source>
</evidence>
<comment type="caution">
    <text evidence="13">The sequence shown here is derived from an EMBL/GenBank/DDBJ whole genome shotgun (WGS) entry which is preliminary data.</text>
</comment>
<dbReference type="PANTHER" id="PTHR31632:SF2">
    <property type="entry name" value="PLASMA MEMBRANE IRON PERMEASE"/>
    <property type="match status" value="1"/>
</dbReference>
<evidence type="ECO:0000256" key="5">
    <source>
        <dbReference type="ARBA" id="ARBA00022723"/>
    </source>
</evidence>
<evidence type="ECO:0000256" key="7">
    <source>
        <dbReference type="ARBA" id="ARBA00023004"/>
    </source>
</evidence>
<feature type="transmembrane region" description="Helical" evidence="10">
    <location>
        <begin position="555"/>
        <end position="578"/>
    </location>
</feature>
<proteinExistence type="inferred from homology"/>
<evidence type="ECO:0000256" key="4">
    <source>
        <dbReference type="ARBA" id="ARBA00022692"/>
    </source>
</evidence>
<comment type="subcellular location">
    <subcellularLocation>
        <location evidence="1">Membrane</location>
        <topology evidence="1">Multi-pass membrane protein</topology>
    </subcellularLocation>
</comment>
<keyword evidence="3 9" id="KW-0349">Heme</keyword>
<evidence type="ECO:0000256" key="10">
    <source>
        <dbReference type="SAM" id="Phobius"/>
    </source>
</evidence>
<feature type="domain" description="Cytochrome c" evidence="12">
    <location>
        <begin position="121"/>
        <end position="264"/>
    </location>
</feature>
<feature type="signal peptide" evidence="11">
    <location>
        <begin position="1"/>
        <end position="16"/>
    </location>
</feature>
<dbReference type="InterPro" id="IPR004923">
    <property type="entry name" value="FTR1/Fip1/EfeU"/>
</dbReference>
<dbReference type="Proteomes" id="UP000590524">
    <property type="component" value="Unassembled WGS sequence"/>
</dbReference>
<evidence type="ECO:0000256" key="6">
    <source>
        <dbReference type="ARBA" id="ARBA00022989"/>
    </source>
</evidence>
<dbReference type="Gene3D" id="1.10.760.10">
    <property type="entry name" value="Cytochrome c-like domain"/>
    <property type="match status" value="1"/>
</dbReference>
<evidence type="ECO:0000256" key="8">
    <source>
        <dbReference type="ARBA" id="ARBA00023136"/>
    </source>
</evidence>
<dbReference type="GO" id="GO:0020037">
    <property type="term" value="F:heme binding"/>
    <property type="evidence" value="ECO:0007669"/>
    <property type="project" value="InterPro"/>
</dbReference>
<dbReference type="AlphaFoldDB" id="A0A7W6LY15"/>
<keyword evidence="11" id="KW-0732">Signal</keyword>
<accession>A0A7W6LY15</accession>
<evidence type="ECO:0000256" key="9">
    <source>
        <dbReference type="PROSITE-ProRule" id="PRU00433"/>
    </source>
</evidence>
<evidence type="ECO:0000256" key="11">
    <source>
        <dbReference type="SAM" id="SignalP"/>
    </source>
</evidence>
<keyword evidence="8 10" id="KW-0472">Membrane</keyword>
<feature type="transmembrane region" description="Helical" evidence="10">
    <location>
        <begin position="448"/>
        <end position="467"/>
    </location>
</feature>
<feature type="transmembrane region" description="Helical" evidence="10">
    <location>
        <begin position="491"/>
        <end position="516"/>
    </location>
</feature>
<dbReference type="GO" id="GO:0033573">
    <property type="term" value="C:high-affinity iron permease complex"/>
    <property type="evidence" value="ECO:0007669"/>
    <property type="project" value="InterPro"/>
</dbReference>
<feature type="transmembrane region" description="Helical" evidence="10">
    <location>
        <begin position="522"/>
        <end position="543"/>
    </location>
</feature>
<keyword evidence="6 10" id="KW-1133">Transmembrane helix</keyword>
<feature type="transmembrane region" description="Helical" evidence="10">
    <location>
        <begin position="377"/>
        <end position="401"/>
    </location>
</feature>
<keyword evidence="4 10" id="KW-0812">Transmembrane</keyword>
<gene>
    <name evidence="13" type="ORF">GGQ90_005400</name>
</gene>
<evidence type="ECO:0000313" key="13">
    <source>
        <dbReference type="EMBL" id="MBB4151586.1"/>
    </source>
</evidence>
<keyword evidence="14" id="KW-1185">Reference proteome</keyword>
<dbReference type="GO" id="GO:0009055">
    <property type="term" value="F:electron transfer activity"/>
    <property type="evidence" value="ECO:0007669"/>
    <property type="project" value="InterPro"/>
</dbReference>
<protein>
    <submittedName>
        <fullName evidence="13">High-affinity iron transporter</fullName>
    </submittedName>
</protein>
<dbReference type="PROSITE" id="PS51007">
    <property type="entry name" value="CYTC"/>
    <property type="match status" value="1"/>
</dbReference>
<keyword evidence="7 9" id="KW-0408">Iron</keyword>
<dbReference type="Pfam" id="PF03239">
    <property type="entry name" value="FTR1"/>
    <property type="match status" value="1"/>
</dbReference>
<feature type="transmembrane region" description="Helical" evidence="10">
    <location>
        <begin position="413"/>
        <end position="436"/>
    </location>
</feature>
<dbReference type="RefSeq" id="WP_380766280.1">
    <property type="nucleotide sequence ID" value="NZ_JACIEU010000041.1"/>
</dbReference>
<keyword evidence="5 9" id="KW-0479">Metal-binding</keyword>
<dbReference type="Pfam" id="PF00034">
    <property type="entry name" value="Cytochrom_C"/>
    <property type="match status" value="1"/>
</dbReference>
<evidence type="ECO:0000313" key="14">
    <source>
        <dbReference type="Proteomes" id="UP000590524"/>
    </source>
</evidence>
<evidence type="ECO:0000259" key="12">
    <source>
        <dbReference type="PROSITE" id="PS51007"/>
    </source>
</evidence>
<evidence type="ECO:0000256" key="3">
    <source>
        <dbReference type="ARBA" id="ARBA00022617"/>
    </source>
</evidence>
<feature type="transmembrane region" description="Helical" evidence="10">
    <location>
        <begin position="607"/>
        <end position="624"/>
    </location>
</feature>
<dbReference type="EMBL" id="JACIEU010000041">
    <property type="protein sequence ID" value="MBB4151586.1"/>
    <property type="molecule type" value="Genomic_DNA"/>
</dbReference>
<dbReference type="PANTHER" id="PTHR31632">
    <property type="entry name" value="IRON TRANSPORTER FTH1"/>
    <property type="match status" value="1"/>
</dbReference>
<name>A0A7W6LY15_9SPHN</name>
<organism evidence="13 14">
    <name type="scientific">Sphingobium scionense</name>
    <dbReference type="NCBI Taxonomy" id="1404341"/>
    <lineage>
        <taxon>Bacteria</taxon>
        <taxon>Pseudomonadati</taxon>
        <taxon>Pseudomonadota</taxon>
        <taxon>Alphaproteobacteria</taxon>
        <taxon>Sphingomonadales</taxon>
        <taxon>Sphingomonadaceae</taxon>
        <taxon>Sphingobium</taxon>
    </lineage>
</organism>